<dbReference type="InterPro" id="IPR029057">
    <property type="entry name" value="PRTase-like"/>
</dbReference>
<dbReference type="Proteomes" id="UP000783287">
    <property type="component" value="Unassembled WGS sequence"/>
</dbReference>
<reference evidence="1" key="2">
    <citation type="journal article" date="2021" name="Microbiome">
        <title>Successional dynamics and alternative stable states in a saline activated sludge microbial community over 9 years.</title>
        <authorList>
            <person name="Wang Y."/>
            <person name="Ye J."/>
            <person name="Ju F."/>
            <person name="Liu L."/>
            <person name="Boyd J.A."/>
            <person name="Deng Y."/>
            <person name="Parks D.H."/>
            <person name="Jiang X."/>
            <person name="Yin X."/>
            <person name="Woodcroft B.J."/>
            <person name="Tyson G.W."/>
            <person name="Hugenholtz P."/>
            <person name="Polz M.F."/>
            <person name="Zhang T."/>
        </authorList>
    </citation>
    <scope>NUCLEOTIDE SEQUENCE</scope>
    <source>
        <strain evidence="1">HKST-UBA14</strain>
    </source>
</reference>
<sequence>MASQHPDRDPIPVPVPEGLVAVEGFTTLRQYYENAAYFAGDVSQWVGDQPTDIILPLNGGLVPAYHAAAGLTRNGQLGLVRFIPIAKYQNTDRWNISNVAGAGGRNIIMIDDMADTLDTHRQVSGALGIEVPLVAMTRKEGTPEYHGNSDSVLVVPNNPDGSEPWIMSSMGLNSNQYTMAEIRANERWSYTMLRPDGTNRAINVQAYDTFLAQHQFLVMPPYMNSWLGAQMYIDTERNHDPQTRIEYIRDLFAMEGVPTVR</sequence>
<accession>A0A955L570</accession>
<dbReference type="SUPFAM" id="SSF53271">
    <property type="entry name" value="PRTase-like"/>
    <property type="match status" value="1"/>
</dbReference>
<gene>
    <name evidence="1" type="ORF">KC909_00595</name>
</gene>
<proteinExistence type="predicted"/>
<reference evidence="1" key="1">
    <citation type="submission" date="2020-04" db="EMBL/GenBank/DDBJ databases">
        <authorList>
            <person name="Zhang T."/>
        </authorList>
    </citation>
    <scope>NUCLEOTIDE SEQUENCE</scope>
    <source>
        <strain evidence="1">HKST-UBA14</strain>
    </source>
</reference>
<comment type="caution">
    <text evidence="1">The sequence shown here is derived from an EMBL/GenBank/DDBJ whole genome shotgun (WGS) entry which is preliminary data.</text>
</comment>
<evidence type="ECO:0000313" key="1">
    <source>
        <dbReference type="EMBL" id="MCA9382838.1"/>
    </source>
</evidence>
<dbReference type="EMBL" id="JAGQLK010000007">
    <property type="protein sequence ID" value="MCA9382838.1"/>
    <property type="molecule type" value="Genomic_DNA"/>
</dbReference>
<organism evidence="1 2">
    <name type="scientific">Candidatus Dojkabacteria bacterium</name>
    <dbReference type="NCBI Taxonomy" id="2099670"/>
    <lineage>
        <taxon>Bacteria</taxon>
        <taxon>Candidatus Dojkabacteria</taxon>
    </lineage>
</organism>
<evidence type="ECO:0000313" key="2">
    <source>
        <dbReference type="Proteomes" id="UP000783287"/>
    </source>
</evidence>
<dbReference type="AlphaFoldDB" id="A0A955L570"/>
<name>A0A955L570_9BACT</name>
<evidence type="ECO:0008006" key="3">
    <source>
        <dbReference type="Google" id="ProtNLM"/>
    </source>
</evidence>
<protein>
    <recommendedName>
        <fullName evidence="3">Phosphoribosyltransferase</fullName>
    </recommendedName>
</protein>